<comment type="caution">
    <text evidence="11">The sequence shown here is derived from an EMBL/GenBank/DDBJ whole genome shotgun (WGS) entry which is preliminary data.</text>
</comment>
<comment type="catalytic activity">
    <reaction evidence="1">
        <text>(7,8-dihydropterin-6-yl)methyl diphosphate + 4-aminobenzoate = 7,8-dihydropteroate + diphosphate</text>
        <dbReference type="Rhea" id="RHEA:19949"/>
        <dbReference type="ChEBI" id="CHEBI:17836"/>
        <dbReference type="ChEBI" id="CHEBI:17839"/>
        <dbReference type="ChEBI" id="CHEBI:33019"/>
        <dbReference type="ChEBI" id="CHEBI:72950"/>
        <dbReference type="EC" id="2.5.1.15"/>
    </reaction>
</comment>
<dbReference type="PANTHER" id="PTHR20941:SF1">
    <property type="entry name" value="FOLIC ACID SYNTHESIS PROTEIN FOL1"/>
    <property type="match status" value="1"/>
</dbReference>
<dbReference type="CDD" id="cd00739">
    <property type="entry name" value="DHPS"/>
    <property type="match status" value="1"/>
</dbReference>
<dbReference type="GO" id="GO:0005829">
    <property type="term" value="C:cytosol"/>
    <property type="evidence" value="ECO:0007669"/>
    <property type="project" value="TreeGrafter"/>
</dbReference>
<dbReference type="UniPathway" id="UPA00077">
    <property type="reaction ID" value="UER00156"/>
</dbReference>
<dbReference type="PROSITE" id="PS50972">
    <property type="entry name" value="PTERIN_BINDING"/>
    <property type="match status" value="1"/>
</dbReference>
<comment type="pathway">
    <text evidence="3 9">Cofactor biosynthesis; tetrahydrofolate biosynthesis; 7,8-dihydrofolate from 2-amino-4-hydroxy-6-hydroxymethyl-7,8-dihydropteridine diphosphate and 4-aminobenzoate: step 1/2.</text>
</comment>
<feature type="domain" description="Pterin-binding" evidence="10">
    <location>
        <begin position="54"/>
        <end position="308"/>
    </location>
</feature>
<name>W7YIJ3_9BACT</name>
<evidence type="ECO:0000256" key="7">
    <source>
        <dbReference type="ARBA" id="ARBA00022842"/>
    </source>
</evidence>
<keyword evidence="5 9" id="KW-0808">Transferase</keyword>
<dbReference type="InterPro" id="IPR006390">
    <property type="entry name" value="DHP_synth_dom"/>
</dbReference>
<comment type="similarity">
    <text evidence="9">Belongs to the DHPS family.</text>
</comment>
<evidence type="ECO:0000256" key="5">
    <source>
        <dbReference type="ARBA" id="ARBA00022679"/>
    </source>
</evidence>
<dbReference type="Proteomes" id="UP000019402">
    <property type="component" value="Unassembled WGS sequence"/>
</dbReference>
<evidence type="ECO:0000256" key="9">
    <source>
        <dbReference type="RuleBase" id="RU361205"/>
    </source>
</evidence>
<dbReference type="GO" id="GO:0004156">
    <property type="term" value="F:dihydropteroate synthase activity"/>
    <property type="evidence" value="ECO:0007669"/>
    <property type="project" value="UniProtKB-EC"/>
</dbReference>
<dbReference type="PROSITE" id="PS00793">
    <property type="entry name" value="DHPS_2"/>
    <property type="match status" value="1"/>
</dbReference>
<dbReference type="NCBIfam" id="TIGR01496">
    <property type="entry name" value="DHPS"/>
    <property type="match status" value="1"/>
</dbReference>
<dbReference type="EC" id="2.5.1.15" evidence="4 9"/>
<evidence type="ECO:0000256" key="6">
    <source>
        <dbReference type="ARBA" id="ARBA00022723"/>
    </source>
</evidence>
<evidence type="ECO:0000256" key="2">
    <source>
        <dbReference type="ARBA" id="ARBA00001946"/>
    </source>
</evidence>
<keyword evidence="7 9" id="KW-0460">Magnesium</keyword>
<comment type="function">
    <text evidence="9">Catalyzes the condensation of para-aminobenzoate (pABA) with 6-hydroxymethyl-7,8-dihydropterin diphosphate (DHPt-PP) to form 7,8-dihydropteroate (H2Pte), the immediate precursor of folate derivatives.</text>
</comment>
<dbReference type="GO" id="GO:0046656">
    <property type="term" value="P:folic acid biosynthetic process"/>
    <property type="evidence" value="ECO:0007669"/>
    <property type="project" value="UniProtKB-KW"/>
</dbReference>
<evidence type="ECO:0000256" key="3">
    <source>
        <dbReference type="ARBA" id="ARBA00004763"/>
    </source>
</evidence>
<dbReference type="InterPro" id="IPR011005">
    <property type="entry name" value="Dihydropteroate_synth-like_sf"/>
</dbReference>
<dbReference type="EMBL" id="BAMD01000008">
    <property type="protein sequence ID" value="GAF02359.1"/>
    <property type="molecule type" value="Genomic_DNA"/>
</dbReference>
<gene>
    <name evidence="11" type="ORF">JCM21142_3993</name>
</gene>
<dbReference type="InterPro" id="IPR000489">
    <property type="entry name" value="Pterin-binding_dom"/>
</dbReference>
<dbReference type="PROSITE" id="PS00792">
    <property type="entry name" value="DHPS_1"/>
    <property type="match status" value="1"/>
</dbReference>
<dbReference type="GO" id="GO:0046872">
    <property type="term" value="F:metal ion binding"/>
    <property type="evidence" value="ECO:0007669"/>
    <property type="project" value="UniProtKB-KW"/>
</dbReference>
<protein>
    <recommendedName>
        <fullName evidence="4 9">Dihydropteroate synthase</fullName>
        <shortName evidence="9">DHPS</shortName>
        <ecNumber evidence="4 9">2.5.1.15</ecNumber>
    </recommendedName>
    <alternativeName>
        <fullName evidence="9">Dihydropteroate pyrophosphorylase</fullName>
    </alternativeName>
</protein>
<dbReference type="eggNOG" id="COG0294">
    <property type="taxonomic scope" value="Bacteria"/>
</dbReference>
<reference evidence="11 12" key="1">
    <citation type="journal article" date="2014" name="Genome Announc.">
        <title>Draft Genome Sequence of Cytophaga fermentans JCM 21142T, a Facultative Anaerobe Isolated from Marine Mud.</title>
        <authorList>
            <person name="Starns D."/>
            <person name="Oshima K."/>
            <person name="Suda W."/>
            <person name="Iino T."/>
            <person name="Yuki M."/>
            <person name="Inoue J."/>
            <person name="Kitamura K."/>
            <person name="Iida T."/>
            <person name="Darby A."/>
            <person name="Hattori M."/>
            <person name="Ohkuma M."/>
        </authorList>
    </citation>
    <scope>NUCLEOTIDE SEQUENCE [LARGE SCALE GENOMIC DNA]</scope>
    <source>
        <strain evidence="11 12">JCM 21142</strain>
    </source>
</reference>
<dbReference type="Gene3D" id="3.20.20.20">
    <property type="entry name" value="Dihydropteroate synthase-like"/>
    <property type="match status" value="1"/>
</dbReference>
<organism evidence="11 12">
    <name type="scientific">Saccharicrinis fermentans DSM 9555 = JCM 21142</name>
    <dbReference type="NCBI Taxonomy" id="869213"/>
    <lineage>
        <taxon>Bacteria</taxon>
        <taxon>Pseudomonadati</taxon>
        <taxon>Bacteroidota</taxon>
        <taxon>Bacteroidia</taxon>
        <taxon>Marinilabiliales</taxon>
        <taxon>Marinilabiliaceae</taxon>
        <taxon>Saccharicrinis</taxon>
    </lineage>
</organism>
<comment type="cofactor">
    <cofactor evidence="2 9">
        <name>Mg(2+)</name>
        <dbReference type="ChEBI" id="CHEBI:18420"/>
    </cofactor>
</comment>
<dbReference type="PANTHER" id="PTHR20941">
    <property type="entry name" value="FOLATE SYNTHESIS PROTEINS"/>
    <property type="match status" value="1"/>
</dbReference>
<sequence length="317" mass="36021">MTDRSNSNDQAFFKLSRLNYFYIIELSYMDKKAQYLSTAHSINCNGRFINTSSPLVMGILNITPDSFFDGGKYNDHKFVLKRINGMLEEGADIIDIGAYSSRPGALDITEKEEQERLFSVLELIRNQFPEIILSVDTFRSGIAKGVVETFQVDIINDISAGEMDDKMFSTIAKLNVPYVMMHMKGTPQNMQQNVRYKNDVVFEVIDYLAEKKKRLDLLGVHDVIIDPGFGFGKSLDHNYELLNRLYEFRLLGLPILVGISRKSMIYKLLNSSPQEALNGTTALHMLALEKGANILRVHDVKEAKECIGLYEKLKSLH</sequence>
<evidence type="ECO:0000259" key="10">
    <source>
        <dbReference type="PROSITE" id="PS50972"/>
    </source>
</evidence>
<dbReference type="SUPFAM" id="SSF51717">
    <property type="entry name" value="Dihydropteroate synthetase-like"/>
    <property type="match status" value="1"/>
</dbReference>
<proteinExistence type="inferred from homology"/>
<keyword evidence="6 9" id="KW-0479">Metal-binding</keyword>
<evidence type="ECO:0000256" key="8">
    <source>
        <dbReference type="ARBA" id="ARBA00022909"/>
    </source>
</evidence>
<dbReference type="GO" id="GO:0046654">
    <property type="term" value="P:tetrahydrofolate biosynthetic process"/>
    <property type="evidence" value="ECO:0007669"/>
    <property type="project" value="UniProtKB-UniPathway"/>
</dbReference>
<dbReference type="Pfam" id="PF00809">
    <property type="entry name" value="Pterin_bind"/>
    <property type="match status" value="1"/>
</dbReference>
<evidence type="ECO:0000256" key="4">
    <source>
        <dbReference type="ARBA" id="ARBA00012458"/>
    </source>
</evidence>
<evidence type="ECO:0000313" key="12">
    <source>
        <dbReference type="Proteomes" id="UP000019402"/>
    </source>
</evidence>
<dbReference type="InterPro" id="IPR045031">
    <property type="entry name" value="DHP_synth-like"/>
</dbReference>
<keyword evidence="12" id="KW-1185">Reference proteome</keyword>
<dbReference type="AlphaFoldDB" id="W7YIJ3"/>
<dbReference type="STRING" id="869213.GCA_000517085_01231"/>
<accession>W7YIJ3</accession>
<evidence type="ECO:0000313" key="11">
    <source>
        <dbReference type="EMBL" id="GAF02359.1"/>
    </source>
</evidence>
<evidence type="ECO:0000256" key="1">
    <source>
        <dbReference type="ARBA" id="ARBA00000012"/>
    </source>
</evidence>
<keyword evidence="8 9" id="KW-0289">Folate biosynthesis</keyword>